<dbReference type="InterPro" id="IPR036770">
    <property type="entry name" value="Ankyrin_rpt-contain_sf"/>
</dbReference>
<dbReference type="Pfam" id="PF00023">
    <property type="entry name" value="Ank"/>
    <property type="match status" value="1"/>
</dbReference>
<reference evidence="1 2" key="1">
    <citation type="submission" date="2024-07" db="EMBL/GenBank/DDBJ databases">
        <title>Section-level genome sequencing and comparative genomics of Aspergillus sections Usti and Cavernicolus.</title>
        <authorList>
            <consortium name="Lawrence Berkeley National Laboratory"/>
            <person name="Nybo J.L."/>
            <person name="Vesth T.C."/>
            <person name="Theobald S."/>
            <person name="Frisvad J.C."/>
            <person name="Larsen T.O."/>
            <person name="Kjaerboelling I."/>
            <person name="Rothschild-Mancinelli K."/>
            <person name="Lyhne E.K."/>
            <person name="Kogle M.E."/>
            <person name="Barry K."/>
            <person name="Clum A."/>
            <person name="Na H."/>
            <person name="Ledsgaard L."/>
            <person name="Lin J."/>
            <person name="Lipzen A."/>
            <person name="Kuo A."/>
            <person name="Riley R."/>
            <person name="Mondo S."/>
            <person name="Labutti K."/>
            <person name="Haridas S."/>
            <person name="Pangalinan J."/>
            <person name="Salamov A.A."/>
            <person name="Simmons B.A."/>
            <person name="Magnuson J.K."/>
            <person name="Chen J."/>
            <person name="Drula E."/>
            <person name="Henrissat B."/>
            <person name="Wiebenga A."/>
            <person name="Lubbers R.J."/>
            <person name="Gomes A.C."/>
            <person name="Makela M.R."/>
            <person name="Stajich J."/>
            <person name="Grigoriev I.V."/>
            <person name="Mortensen U.H."/>
            <person name="De Vries R.P."/>
            <person name="Baker S.E."/>
            <person name="Andersen M.R."/>
        </authorList>
    </citation>
    <scope>NUCLEOTIDE SEQUENCE [LARGE SCALE GENOMIC DNA]</scope>
    <source>
        <strain evidence="1 2">CBS 209.92</strain>
    </source>
</reference>
<dbReference type="Gene3D" id="1.25.40.20">
    <property type="entry name" value="Ankyrin repeat-containing domain"/>
    <property type="match status" value="1"/>
</dbReference>
<comment type="caution">
    <text evidence="1">The sequence shown here is derived from an EMBL/GenBank/DDBJ whole genome shotgun (WGS) entry which is preliminary data.</text>
</comment>
<name>A0ABR4FZ20_9EURO</name>
<keyword evidence="2" id="KW-1185">Reference proteome</keyword>
<gene>
    <name evidence="1" type="ORF">BJX66DRAFT_308687</name>
</gene>
<dbReference type="InterPro" id="IPR002110">
    <property type="entry name" value="Ankyrin_rpt"/>
</dbReference>
<dbReference type="EMBL" id="JBFTWV010000078">
    <property type="protein sequence ID" value="KAL2788496.1"/>
    <property type="molecule type" value="Genomic_DNA"/>
</dbReference>
<organism evidence="1 2">
    <name type="scientific">Aspergillus keveii</name>
    <dbReference type="NCBI Taxonomy" id="714993"/>
    <lineage>
        <taxon>Eukaryota</taxon>
        <taxon>Fungi</taxon>
        <taxon>Dikarya</taxon>
        <taxon>Ascomycota</taxon>
        <taxon>Pezizomycotina</taxon>
        <taxon>Eurotiomycetes</taxon>
        <taxon>Eurotiomycetidae</taxon>
        <taxon>Eurotiales</taxon>
        <taxon>Aspergillaceae</taxon>
        <taxon>Aspergillus</taxon>
        <taxon>Aspergillus subgen. Nidulantes</taxon>
    </lineage>
</organism>
<evidence type="ECO:0000313" key="2">
    <source>
        <dbReference type="Proteomes" id="UP001610563"/>
    </source>
</evidence>
<sequence length="58" mass="6312">MLAALYGHDTTLEIIMRRITRPVESFRTTNGRNILHLAVQSGDLSTVQLVAGACVTLS</sequence>
<proteinExistence type="predicted"/>
<accession>A0ABR4FZ20</accession>
<protein>
    <submittedName>
        <fullName evidence="1">Uncharacterized protein</fullName>
    </submittedName>
</protein>
<dbReference type="Proteomes" id="UP001610563">
    <property type="component" value="Unassembled WGS sequence"/>
</dbReference>
<evidence type="ECO:0000313" key="1">
    <source>
        <dbReference type="EMBL" id="KAL2788496.1"/>
    </source>
</evidence>